<reference evidence="3 4" key="1">
    <citation type="submission" date="2023-07" db="EMBL/GenBank/DDBJ databases">
        <title>Genomic Encyclopedia of Type Strains, Phase IV (KMG-IV): sequencing the most valuable type-strain genomes for metagenomic binning, comparative biology and taxonomic classification.</title>
        <authorList>
            <person name="Goeker M."/>
        </authorList>
    </citation>
    <scope>NUCLEOTIDE SEQUENCE [LARGE SCALE GENOMIC DNA]</scope>
    <source>
        <strain evidence="3 4">DSM 29005</strain>
    </source>
</reference>
<evidence type="ECO:0000313" key="4">
    <source>
        <dbReference type="Proteomes" id="UP001234495"/>
    </source>
</evidence>
<name>A0ABT9ZAB5_9BACI</name>
<dbReference type="InterPro" id="IPR051402">
    <property type="entry name" value="KPR-Related"/>
</dbReference>
<dbReference type="InterPro" id="IPR013328">
    <property type="entry name" value="6PGD_dom2"/>
</dbReference>
<dbReference type="Gene3D" id="3.40.50.720">
    <property type="entry name" value="NAD(P)-binding Rossmann-like Domain"/>
    <property type="match status" value="1"/>
</dbReference>
<organism evidence="3 4">
    <name type="scientific">Metabacillus malikii</name>
    <dbReference type="NCBI Taxonomy" id="1504265"/>
    <lineage>
        <taxon>Bacteria</taxon>
        <taxon>Bacillati</taxon>
        <taxon>Bacillota</taxon>
        <taxon>Bacilli</taxon>
        <taxon>Bacillales</taxon>
        <taxon>Bacillaceae</taxon>
        <taxon>Metabacillus</taxon>
    </lineage>
</organism>
<evidence type="ECO:0000313" key="3">
    <source>
        <dbReference type="EMBL" id="MDQ0228975.1"/>
    </source>
</evidence>
<dbReference type="Gene3D" id="1.10.1040.10">
    <property type="entry name" value="N-(1-d-carboxylethyl)-l-norvaline Dehydrogenase, domain 2"/>
    <property type="match status" value="1"/>
</dbReference>
<sequence length="326" mass="37236">MKILMFGAGVISTIYGHAFRQSGYEVFHYVKPNKIDELKNGVQLHLLDSRKSNPHIQNYKPLLIDELPSLEEFDLVVVSLRHYQLESVLPLLAEKLGKADILFFNHLWEDTSLIEKYIQKGQYIWGFPNAGGGFYHLPHLTLKGSLMDSIILGEMNGDQSDKLMRLTNIFQQADIKVKVQKNMQHWLWKQFALNAGISSMAVKSGGMDELLSSLPKIRQAVLCIREALDVCKARGVNVKEFPEAKAFYLPSWLAAIAFWGVTMTNKQQREIFKAYNHMDEIQMIYNDIIKTAKELNVPVPKLEGISVEMKKIKLDINEKKVSQTIV</sequence>
<feature type="domain" description="Ketopantoate reductase C-terminal" evidence="2">
    <location>
        <begin position="182"/>
        <end position="310"/>
    </location>
</feature>
<feature type="domain" description="Ketopantoate reductase N-terminal" evidence="1">
    <location>
        <begin position="3"/>
        <end position="121"/>
    </location>
</feature>
<evidence type="ECO:0000259" key="1">
    <source>
        <dbReference type="Pfam" id="PF02558"/>
    </source>
</evidence>
<dbReference type="Pfam" id="PF08546">
    <property type="entry name" value="ApbA_C"/>
    <property type="match status" value="1"/>
</dbReference>
<dbReference type="Pfam" id="PF02558">
    <property type="entry name" value="ApbA"/>
    <property type="match status" value="1"/>
</dbReference>
<dbReference type="SUPFAM" id="SSF51735">
    <property type="entry name" value="NAD(P)-binding Rossmann-fold domains"/>
    <property type="match status" value="1"/>
</dbReference>
<dbReference type="InterPro" id="IPR013752">
    <property type="entry name" value="KPA_reductase"/>
</dbReference>
<dbReference type="RefSeq" id="WP_307335890.1">
    <property type="nucleotide sequence ID" value="NZ_JAUSUD010000001.1"/>
</dbReference>
<gene>
    <name evidence="3" type="ORF">J2S19_000225</name>
</gene>
<dbReference type="PANTHER" id="PTHR21708">
    <property type="entry name" value="PROBABLE 2-DEHYDROPANTOATE 2-REDUCTASE"/>
    <property type="match status" value="1"/>
</dbReference>
<accession>A0ABT9ZAB5</accession>
<comment type="caution">
    <text evidence="3">The sequence shown here is derived from an EMBL/GenBank/DDBJ whole genome shotgun (WGS) entry which is preliminary data.</text>
</comment>
<proteinExistence type="predicted"/>
<keyword evidence="4" id="KW-1185">Reference proteome</keyword>
<dbReference type="PANTHER" id="PTHR21708:SF26">
    <property type="entry name" value="2-DEHYDROPANTOATE 2-REDUCTASE"/>
    <property type="match status" value="1"/>
</dbReference>
<evidence type="ECO:0000259" key="2">
    <source>
        <dbReference type="Pfam" id="PF08546"/>
    </source>
</evidence>
<dbReference type="EC" id="1.1.1.169" evidence="3"/>
<dbReference type="InterPro" id="IPR013332">
    <property type="entry name" value="KPR_N"/>
</dbReference>
<dbReference type="EMBL" id="JAUSUD010000001">
    <property type="protein sequence ID" value="MDQ0228975.1"/>
    <property type="molecule type" value="Genomic_DNA"/>
</dbReference>
<keyword evidence="3" id="KW-0560">Oxidoreductase</keyword>
<dbReference type="Proteomes" id="UP001234495">
    <property type="component" value="Unassembled WGS sequence"/>
</dbReference>
<protein>
    <submittedName>
        <fullName evidence="3">2-dehydropantoate 2-reductase</fullName>
        <ecNumber evidence="3">1.1.1.169</ecNumber>
    </submittedName>
</protein>
<dbReference type="InterPro" id="IPR036291">
    <property type="entry name" value="NAD(P)-bd_dom_sf"/>
</dbReference>
<dbReference type="GO" id="GO:0008677">
    <property type="term" value="F:2-dehydropantoate 2-reductase activity"/>
    <property type="evidence" value="ECO:0007669"/>
    <property type="project" value="UniProtKB-EC"/>
</dbReference>